<name>A0A841T4T5_9BACL</name>
<evidence type="ECO:0000313" key="2">
    <source>
        <dbReference type="Proteomes" id="UP000574133"/>
    </source>
</evidence>
<reference evidence="1 2" key="1">
    <citation type="submission" date="2020-08" db="EMBL/GenBank/DDBJ databases">
        <title>Cohnella phylogeny.</title>
        <authorList>
            <person name="Dunlap C."/>
        </authorList>
    </citation>
    <scope>NUCLEOTIDE SEQUENCE [LARGE SCALE GENOMIC DNA]</scope>
    <source>
        <strain evidence="1 2">DSM 103658</strain>
    </source>
</reference>
<sequence>MKQHATDGHWPEDLNSAYLVWKSQHARERKGDAKRRLADHGHAERMFLSQVWWPATGSLEGLYPEYEVKDYKDSWRYLDYAYLAAGFKVCIEIDGYGTHWRDTDRWQFADHLMRQNHLVLDGWIVLRFAYDDIMKRPRQCQQLVQQLLGKSSHSPTGSGLVIHPMERAIIKLSFGRPGYLRTEDMTAAFGIHRRTAAKYMKALVEKGFLLPVNPNGKRICRYMVNQAYREWGMI</sequence>
<accession>A0A841T4T5</accession>
<dbReference type="AlphaFoldDB" id="A0A841T4T5"/>
<gene>
    <name evidence="1" type="ORF">H4Q31_03280</name>
</gene>
<keyword evidence="2" id="KW-1185">Reference proteome</keyword>
<dbReference type="Gene3D" id="3.40.960.10">
    <property type="entry name" value="VSR Endonuclease"/>
    <property type="match status" value="1"/>
</dbReference>
<dbReference type="GO" id="GO:0003677">
    <property type="term" value="F:DNA binding"/>
    <property type="evidence" value="ECO:0007669"/>
    <property type="project" value="UniProtKB-KW"/>
</dbReference>
<proteinExistence type="predicted"/>
<keyword evidence="1" id="KW-0238">DNA-binding</keyword>
<protein>
    <submittedName>
        <fullName evidence="1">DNA-binding response regulator</fullName>
    </submittedName>
</protein>
<comment type="caution">
    <text evidence="1">The sequence shown here is derived from an EMBL/GenBank/DDBJ whole genome shotgun (WGS) entry which is preliminary data.</text>
</comment>
<organism evidence="1 2">
    <name type="scientific">Cohnella lubricantis</name>
    <dbReference type="NCBI Taxonomy" id="2163172"/>
    <lineage>
        <taxon>Bacteria</taxon>
        <taxon>Bacillati</taxon>
        <taxon>Bacillota</taxon>
        <taxon>Bacilli</taxon>
        <taxon>Bacillales</taxon>
        <taxon>Paenibacillaceae</taxon>
        <taxon>Cohnella</taxon>
    </lineage>
</organism>
<evidence type="ECO:0000313" key="1">
    <source>
        <dbReference type="EMBL" id="MBB6676344.1"/>
    </source>
</evidence>
<dbReference type="Proteomes" id="UP000574133">
    <property type="component" value="Unassembled WGS sequence"/>
</dbReference>
<dbReference type="EMBL" id="JACJVN010000014">
    <property type="protein sequence ID" value="MBB6676344.1"/>
    <property type="molecule type" value="Genomic_DNA"/>
</dbReference>
<dbReference type="RefSeq" id="WP_185177636.1">
    <property type="nucleotide sequence ID" value="NZ_CBCSEP010000018.1"/>
</dbReference>